<sequence length="197" mass="21270">MALIRLREELARALEKQGTPVDSALDTPDDTPHHLRPRLFDDNGPSHETLKTSGFGLRGLLFEARCTTNDAGTPPRRDRPYSAPYQPDSSSTTPFPTPRLLPERPIRTPSMQCRRSEDQAQTLTKPGTSAVCEDASTASHFLFAGSCLKPYVEGSLGSKTVAERVRCGRQLRSAVAGTTGASCFAEGAVQCPLPPSC</sequence>
<dbReference type="Proteomes" id="UP000626109">
    <property type="component" value="Unassembled WGS sequence"/>
</dbReference>
<proteinExistence type="predicted"/>
<feature type="region of interest" description="Disordered" evidence="1">
    <location>
        <begin position="67"/>
        <end position="105"/>
    </location>
</feature>
<reference evidence="2" key="1">
    <citation type="submission" date="2021-02" db="EMBL/GenBank/DDBJ databases">
        <authorList>
            <person name="Dougan E. K."/>
            <person name="Rhodes N."/>
            <person name="Thang M."/>
            <person name="Chan C."/>
        </authorList>
    </citation>
    <scope>NUCLEOTIDE SEQUENCE</scope>
</reference>
<name>A0A813L4F7_POLGL</name>
<organism evidence="2 3">
    <name type="scientific">Polarella glacialis</name>
    <name type="common">Dinoflagellate</name>
    <dbReference type="NCBI Taxonomy" id="89957"/>
    <lineage>
        <taxon>Eukaryota</taxon>
        <taxon>Sar</taxon>
        <taxon>Alveolata</taxon>
        <taxon>Dinophyceae</taxon>
        <taxon>Suessiales</taxon>
        <taxon>Suessiaceae</taxon>
        <taxon>Polarella</taxon>
    </lineage>
</organism>
<evidence type="ECO:0000313" key="2">
    <source>
        <dbReference type="EMBL" id="CAE8722336.1"/>
    </source>
</evidence>
<comment type="caution">
    <text evidence="2">The sequence shown here is derived from an EMBL/GenBank/DDBJ whole genome shotgun (WGS) entry which is preliminary data.</text>
</comment>
<dbReference type="EMBL" id="CAJNNW010034323">
    <property type="protein sequence ID" value="CAE8722336.1"/>
    <property type="molecule type" value="Genomic_DNA"/>
</dbReference>
<evidence type="ECO:0000256" key="1">
    <source>
        <dbReference type="SAM" id="MobiDB-lite"/>
    </source>
</evidence>
<dbReference type="AlphaFoldDB" id="A0A813L4F7"/>
<evidence type="ECO:0000313" key="3">
    <source>
        <dbReference type="Proteomes" id="UP000626109"/>
    </source>
</evidence>
<protein>
    <submittedName>
        <fullName evidence="2">Uncharacterized protein</fullName>
    </submittedName>
</protein>
<accession>A0A813L4F7</accession>
<gene>
    <name evidence="2" type="ORF">PGLA2088_LOCUS42451</name>
</gene>